<keyword evidence="1" id="KW-0175">Coiled coil</keyword>
<dbReference type="SUPFAM" id="SSF52047">
    <property type="entry name" value="RNI-like"/>
    <property type="match status" value="1"/>
</dbReference>
<evidence type="ECO:0008006" key="4">
    <source>
        <dbReference type="Google" id="ProtNLM"/>
    </source>
</evidence>
<reference evidence="2 3" key="1">
    <citation type="submission" date="2024-01" db="EMBL/GenBank/DDBJ databases">
        <title>A draft genome for a cacao thread blight-causing isolate of Paramarasmius palmivorus.</title>
        <authorList>
            <person name="Baruah I.K."/>
            <person name="Bukari Y."/>
            <person name="Amoako-Attah I."/>
            <person name="Meinhardt L.W."/>
            <person name="Bailey B.A."/>
            <person name="Cohen S.P."/>
        </authorList>
    </citation>
    <scope>NUCLEOTIDE SEQUENCE [LARGE SCALE GENOMIC DNA]</scope>
    <source>
        <strain evidence="2 3">GH-12</strain>
    </source>
</reference>
<accession>A0AAW0BJH7</accession>
<dbReference type="EMBL" id="JAYKXP010000106">
    <property type="protein sequence ID" value="KAK7026121.1"/>
    <property type="molecule type" value="Genomic_DNA"/>
</dbReference>
<dbReference type="AlphaFoldDB" id="A0AAW0BJH7"/>
<dbReference type="Proteomes" id="UP001383192">
    <property type="component" value="Unassembled WGS sequence"/>
</dbReference>
<dbReference type="Gene3D" id="3.80.10.10">
    <property type="entry name" value="Ribonuclease Inhibitor"/>
    <property type="match status" value="1"/>
</dbReference>
<evidence type="ECO:0000313" key="3">
    <source>
        <dbReference type="Proteomes" id="UP001383192"/>
    </source>
</evidence>
<name>A0AAW0BJH7_9AGAR</name>
<feature type="coiled-coil region" evidence="1">
    <location>
        <begin position="51"/>
        <end position="92"/>
    </location>
</feature>
<organism evidence="2 3">
    <name type="scientific">Paramarasmius palmivorus</name>
    <dbReference type="NCBI Taxonomy" id="297713"/>
    <lineage>
        <taxon>Eukaryota</taxon>
        <taxon>Fungi</taxon>
        <taxon>Dikarya</taxon>
        <taxon>Basidiomycota</taxon>
        <taxon>Agaricomycotina</taxon>
        <taxon>Agaricomycetes</taxon>
        <taxon>Agaricomycetidae</taxon>
        <taxon>Agaricales</taxon>
        <taxon>Marasmiineae</taxon>
        <taxon>Marasmiaceae</taxon>
        <taxon>Paramarasmius</taxon>
    </lineage>
</organism>
<evidence type="ECO:0000256" key="1">
    <source>
        <dbReference type="SAM" id="Coils"/>
    </source>
</evidence>
<dbReference type="InterPro" id="IPR032675">
    <property type="entry name" value="LRR_dom_sf"/>
</dbReference>
<keyword evidence="3" id="KW-1185">Reference proteome</keyword>
<sequence length="526" mass="60635">MLSGSDNPVQNNQASVLFCPSCKTNILPTCSFPSVPLATLRSNHTPSSANIARATVILQEEERELQSYGEEIQHVRQALERLEVERRMLKRRVEERRSWLAPIRRLPMEILSKIFELSDCSLDISKYDVNTTALVLSQVSYYWRSVTIMKRSIWSNIHFEIHKMTKDLTPLLQTYIDNAAAHPLSIFISDFYDLIIPHPALHKLHKCIGMRSFHFLRALISHFPQSQVLELHSVPNEVLSYTIREETAFPLLRFLYYYGRPGIVPEQGNHFWNAVCHAPALRNVEVDDVAHWVHERFHPVSVPWNQLKTLVIGDVESYSHFRFILANCPQLETFEVGELLNWELGLADVKEPVVLPSLRHLDVGGVTDDDNHFILSGMILPSLRTWYTYTRAPQCVQLMIERSSCSLENLYMYDISFDISGTSTSLLKIFEHSPYLEHLLLSFENPCHEEERADSNADEEFNVPKLFTLLSPSSTQSHTPLTRLKTLCLHEHQDFTASYICSILDMVEEMRLNTVVGWVSLLFRRS</sequence>
<comment type="caution">
    <text evidence="2">The sequence shown here is derived from an EMBL/GenBank/DDBJ whole genome shotgun (WGS) entry which is preliminary data.</text>
</comment>
<gene>
    <name evidence="2" type="ORF">VNI00_015696</name>
</gene>
<protein>
    <recommendedName>
        <fullName evidence="4">F-box domain-containing protein</fullName>
    </recommendedName>
</protein>
<evidence type="ECO:0000313" key="2">
    <source>
        <dbReference type="EMBL" id="KAK7026121.1"/>
    </source>
</evidence>
<proteinExistence type="predicted"/>